<comment type="caution">
    <text evidence="2">The sequence shown here is derived from an EMBL/GenBank/DDBJ whole genome shotgun (WGS) entry which is preliminary data.</text>
</comment>
<evidence type="ECO:0000256" key="1">
    <source>
        <dbReference type="SAM" id="MobiDB-lite"/>
    </source>
</evidence>
<organism evidence="2 3">
    <name type="scientific">Brucella pseudogrignonensis</name>
    <dbReference type="NCBI Taxonomy" id="419475"/>
    <lineage>
        <taxon>Bacteria</taxon>
        <taxon>Pseudomonadati</taxon>
        <taxon>Pseudomonadota</taxon>
        <taxon>Alphaproteobacteria</taxon>
        <taxon>Hyphomicrobiales</taxon>
        <taxon>Brucellaceae</taxon>
        <taxon>Brucella/Ochrobactrum group</taxon>
        <taxon>Brucella</taxon>
    </lineage>
</organism>
<keyword evidence="3" id="KW-1185">Reference proteome</keyword>
<reference evidence="2 3" key="1">
    <citation type="submission" date="2017-07" db="EMBL/GenBank/DDBJ databases">
        <title>Phylogenetic study on the rhizospheric bacterium Ochrobactrum sp. A44.</title>
        <authorList>
            <person name="Krzyzanowska D.M."/>
            <person name="Ossowicki A."/>
            <person name="Rajewska M."/>
            <person name="Maciag T."/>
            <person name="Kaczynski Z."/>
            <person name="Czerwicka M."/>
            <person name="Jafra S."/>
        </authorList>
    </citation>
    <scope>NUCLEOTIDE SEQUENCE [LARGE SCALE GENOMIC DNA]</scope>
    <source>
        <strain evidence="2 3">CCUG 30717</strain>
    </source>
</reference>
<sequence>MAFAYGGRRCTKIASIRTEEIVEQAPVTVEDGSASTSSAFTSVSPKRPGVDYDDTVT</sequence>
<gene>
    <name evidence="2" type="ORF">CEV34_4465</name>
</gene>
<evidence type="ECO:0000313" key="3">
    <source>
        <dbReference type="Proteomes" id="UP000216188"/>
    </source>
</evidence>
<dbReference type="AlphaFoldDB" id="A0A256G697"/>
<evidence type="ECO:0000313" key="2">
    <source>
        <dbReference type="EMBL" id="OYR22633.1"/>
    </source>
</evidence>
<accession>A0A256G697</accession>
<protein>
    <submittedName>
        <fullName evidence="2">Uncharacterized protein</fullName>
    </submittedName>
</protein>
<dbReference type="RefSeq" id="WP_179253606.1">
    <property type="nucleotide sequence ID" value="NZ_JBHEEM010000004.1"/>
</dbReference>
<dbReference type="Proteomes" id="UP000216188">
    <property type="component" value="Unassembled WGS sequence"/>
</dbReference>
<feature type="compositionally biased region" description="Low complexity" evidence="1">
    <location>
        <begin position="33"/>
        <end position="44"/>
    </location>
</feature>
<feature type="region of interest" description="Disordered" evidence="1">
    <location>
        <begin position="28"/>
        <end position="57"/>
    </location>
</feature>
<dbReference type="EMBL" id="NNRM01000044">
    <property type="protein sequence ID" value="OYR22633.1"/>
    <property type="molecule type" value="Genomic_DNA"/>
</dbReference>
<proteinExistence type="predicted"/>
<name>A0A256G697_9HYPH</name>